<dbReference type="OrthoDB" id="1522677at2"/>
<feature type="domain" description="GHMP kinase N-terminal" evidence="10">
    <location>
        <begin position="82"/>
        <end position="137"/>
    </location>
</feature>
<evidence type="ECO:0000256" key="2">
    <source>
        <dbReference type="ARBA" id="ARBA00022516"/>
    </source>
</evidence>
<sequence>MSFAPGKLFLLGEYAVLHGGIALVTAVDRGIRAELRSDRDGYRVAGADLDQKLPIRVLDHGDRAELLQRLSVDVSAFFEGKTKLGLGSSAASSVAILKAARPELSAAEVFRIADRAHREHQAGRGSGADVAASAFGGTISYRLSVRWAQHPWIGTPPQETQVEPLKLPADLRFVAVWMGDAASSTELSGKVAKLVLHEDVRATLSSIASTASYGVGACVNDDAQSLMDALSSGDALMERLGEQTGAPIICEGHRALREFAAEFGLVAKPSGAGGGDFSIVAGPKHSRWLRFCADLADLGLRAIPLEFGYSPDSESEEHSP</sequence>
<name>A0A5B8XVD2_9DELT</name>
<evidence type="ECO:0000313" key="12">
    <source>
        <dbReference type="Proteomes" id="UP000321595"/>
    </source>
</evidence>
<keyword evidence="2" id="KW-0444">Lipid biosynthesis</keyword>
<dbReference type="InterPro" id="IPR014721">
    <property type="entry name" value="Ribsml_uS5_D2-typ_fold_subgr"/>
</dbReference>
<dbReference type="InterPro" id="IPR020568">
    <property type="entry name" value="Ribosomal_Su5_D2-typ_SF"/>
</dbReference>
<protein>
    <recommendedName>
        <fullName evidence="10">GHMP kinase N-terminal domain-containing protein</fullName>
    </recommendedName>
</protein>
<gene>
    <name evidence="11" type="ORF">FRD01_20540</name>
</gene>
<dbReference type="PANTHER" id="PTHR43290:SF2">
    <property type="entry name" value="MEVALONATE KINASE"/>
    <property type="match status" value="1"/>
</dbReference>
<reference evidence="11 12" key="1">
    <citation type="submission" date="2019-08" db="EMBL/GenBank/DDBJ databases">
        <authorList>
            <person name="Liang Q."/>
        </authorList>
    </citation>
    <scope>NUCLEOTIDE SEQUENCE [LARGE SCALE GENOMIC DNA]</scope>
    <source>
        <strain evidence="11 12">V1718</strain>
    </source>
</reference>
<keyword evidence="3" id="KW-0808">Transferase</keyword>
<keyword evidence="5" id="KW-0418">Kinase</keyword>
<evidence type="ECO:0000256" key="4">
    <source>
        <dbReference type="ARBA" id="ARBA00022741"/>
    </source>
</evidence>
<evidence type="ECO:0000256" key="8">
    <source>
        <dbReference type="ARBA" id="ARBA00023098"/>
    </source>
</evidence>
<dbReference type="SUPFAM" id="SSF54211">
    <property type="entry name" value="Ribosomal protein S5 domain 2-like"/>
    <property type="match status" value="1"/>
</dbReference>
<dbReference type="Gene3D" id="3.30.70.890">
    <property type="entry name" value="GHMP kinase, C-terminal domain"/>
    <property type="match status" value="1"/>
</dbReference>
<dbReference type="InterPro" id="IPR036554">
    <property type="entry name" value="GHMP_kinase_C_sf"/>
</dbReference>
<dbReference type="InterPro" id="IPR006204">
    <property type="entry name" value="GHMP_kinase_N_dom"/>
</dbReference>
<evidence type="ECO:0000256" key="6">
    <source>
        <dbReference type="ARBA" id="ARBA00022840"/>
    </source>
</evidence>
<accession>A0A5B8XVD2</accession>
<keyword evidence="8" id="KW-0443">Lipid metabolism</keyword>
<keyword evidence="4" id="KW-0547">Nucleotide-binding</keyword>
<dbReference type="EMBL" id="CP042467">
    <property type="protein sequence ID" value="QED29580.1"/>
    <property type="molecule type" value="Genomic_DNA"/>
</dbReference>
<dbReference type="AlphaFoldDB" id="A0A5B8XVD2"/>
<dbReference type="InterPro" id="IPR006205">
    <property type="entry name" value="Mev_gal_kin"/>
</dbReference>
<dbReference type="GO" id="GO:0005524">
    <property type="term" value="F:ATP binding"/>
    <property type="evidence" value="ECO:0007669"/>
    <property type="project" value="UniProtKB-KW"/>
</dbReference>
<dbReference type="GO" id="GO:0004496">
    <property type="term" value="F:mevalonate kinase activity"/>
    <property type="evidence" value="ECO:0007669"/>
    <property type="project" value="InterPro"/>
</dbReference>
<evidence type="ECO:0000256" key="3">
    <source>
        <dbReference type="ARBA" id="ARBA00022679"/>
    </source>
</evidence>
<dbReference type="Gene3D" id="3.30.230.10">
    <property type="match status" value="2"/>
</dbReference>
<dbReference type="GO" id="GO:0005829">
    <property type="term" value="C:cytosol"/>
    <property type="evidence" value="ECO:0007669"/>
    <property type="project" value="TreeGrafter"/>
</dbReference>
<evidence type="ECO:0000259" key="10">
    <source>
        <dbReference type="Pfam" id="PF00288"/>
    </source>
</evidence>
<keyword evidence="12" id="KW-1185">Reference proteome</keyword>
<dbReference type="PRINTS" id="PR00959">
    <property type="entry name" value="MEVGALKINASE"/>
</dbReference>
<dbReference type="RefSeq" id="WP_146962813.1">
    <property type="nucleotide sequence ID" value="NZ_CP042467.1"/>
</dbReference>
<evidence type="ECO:0000256" key="9">
    <source>
        <dbReference type="ARBA" id="ARBA00029438"/>
    </source>
</evidence>
<dbReference type="UniPathway" id="UPA00057">
    <property type="reaction ID" value="UER00098"/>
</dbReference>
<dbReference type="KEGG" id="bbae:FRD01_20540"/>
<dbReference type="Pfam" id="PF00288">
    <property type="entry name" value="GHMP_kinases_N"/>
    <property type="match status" value="1"/>
</dbReference>
<organism evidence="11 12">
    <name type="scientific">Microvenator marinus</name>
    <dbReference type="NCBI Taxonomy" id="2600177"/>
    <lineage>
        <taxon>Bacteria</taxon>
        <taxon>Deltaproteobacteria</taxon>
        <taxon>Bradymonadales</taxon>
        <taxon>Microvenatoraceae</taxon>
        <taxon>Microvenator</taxon>
    </lineage>
</organism>
<dbReference type="Proteomes" id="UP000321595">
    <property type="component" value="Chromosome"/>
</dbReference>
<dbReference type="PANTHER" id="PTHR43290">
    <property type="entry name" value="MEVALONATE KINASE"/>
    <property type="match status" value="1"/>
</dbReference>
<keyword evidence="6" id="KW-0067">ATP-binding</keyword>
<comment type="pathway">
    <text evidence="9">Isoprenoid biosynthesis; isopentenyl diphosphate biosynthesis via mevalonate pathway; isopentenyl diphosphate from (R)-mevalonate: step 1/3.</text>
</comment>
<keyword evidence="7" id="KW-0460">Magnesium</keyword>
<dbReference type="GO" id="GO:0019287">
    <property type="term" value="P:isopentenyl diphosphate biosynthetic process, mevalonate pathway"/>
    <property type="evidence" value="ECO:0007669"/>
    <property type="project" value="UniProtKB-UniPathway"/>
</dbReference>
<evidence type="ECO:0000256" key="7">
    <source>
        <dbReference type="ARBA" id="ARBA00022842"/>
    </source>
</evidence>
<evidence type="ECO:0000313" key="11">
    <source>
        <dbReference type="EMBL" id="QED29580.1"/>
    </source>
</evidence>
<keyword evidence="1" id="KW-0963">Cytoplasm</keyword>
<dbReference type="SUPFAM" id="SSF55060">
    <property type="entry name" value="GHMP Kinase, C-terminal domain"/>
    <property type="match status" value="1"/>
</dbReference>
<evidence type="ECO:0000256" key="5">
    <source>
        <dbReference type="ARBA" id="ARBA00022777"/>
    </source>
</evidence>
<evidence type="ECO:0000256" key="1">
    <source>
        <dbReference type="ARBA" id="ARBA00022490"/>
    </source>
</evidence>
<proteinExistence type="predicted"/>